<dbReference type="Pfam" id="PF02638">
    <property type="entry name" value="GHL10"/>
    <property type="match status" value="1"/>
</dbReference>
<evidence type="ECO:0000313" key="5">
    <source>
        <dbReference type="EMBL" id="RAK63192.1"/>
    </source>
</evidence>
<keyword evidence="6" id="KW-1185">Reference proteome</keyword>
<dbReference type="NCBIfam" id="TIGR04183">
    <property type="entry name" value="Por_Secre_tail"/>
    <property type="match status" value="1"/>
</dbReference>
<name>A0A328B717_9BACT</name>
<dbReference type="Proteomes" id="UP000248553">
    <property type="component" value="Unassembled WGS sequence"/>
</dbReference>
<dbReference type="InterPro" id="IPR017853">
    <property type="entry name" value="GH"/>
</dbReference>
<keyword evidence="1 2" id="KW-0732">Signal</keyword>
<dbReference type="Pfam" id="PF18962">
    <property type="entry name" value="Por_Secre_tail"/>
    <property type="match status" value="1"/>
</dbReference>
<organism evidence="5 6">
    <name type="scientific">Hymenobacter edaphi</name>
    <dbReference type="NCBI Taxonomy" id="2211146"/>
    <lineage>
        <taxon>Bacteria</taxon>
        <taxon>Pseudomonadati</taxon>
        <taxon>Bacteroidota</taxon>
        <taxon>Cytophagia</taxon>
        <taxon>Cytophagales</taxon>
        <taxon>Hymenobacteraceae</taxon>
        <taxon>Hymenobacter</taxon>
    </lineage>
</organism>
<dbReference type="InterPro" id="IPR003790">
    <property type="entry name" value="GHL10"/>
</dbReference>
<evidence type="ECO:0000256" key="2">
    <source>
        <dbReference type="SAM" id="SignalP"/>
    </source>
</evidence>
<accession>A0A328B717</accession>
<dbReference type="Gene3D" id="2.60.40.4070">
    <property type="match status" value="1"/>
</dbReference>
<keyword evidence="5" id="KW-0378">Hydrolase</keyword>
<dbReference type="AlphaFoldDB" id="A0A328B717"/>
<evidence type="ECO:0000259" key="4">
    <source>
        <dbReference type="Pfam" id="PF18962"/>
    </source>
</evidence>
<evidence type="ECO:0000256" key="1">
    <source>
        <dbReference type="ARBA" id="ARBA00022729"/>
    </source>
</evidence>
<gene>
    <name evidence="5" type="ORF">DLM85_21640</name>
</gene>
<feature type="domain" description="Secretion system C-terminal sorting" evidence="4">
    <location>
        <begin position="560"/>
        <end position="634"/>
    </location>
</feature>
<dbReference type="OrthoDB" id="9773203at2"/>
<dbReference type="Gene3D" id="3.20.20.80">
    <property type="entry name" value="Glycosidases"/>
    <property type="match status" value="1"/>
</dbReference>
<proteinExistence type="predicted"/>
<feature type="domain" description="Glycosyl hydrolase-like 10" evidence="3">
    <location>
        <begin position="60"/>
        <end position="373"/>
    </location>
</feature>
<dbReference type="PANTHER" id="PTHR43405:SF1">
    <property type="entry name" value="GLYCOSYL HYDROLASE DIGH"/>
    <property type="match status" value="1"/>
</dbReference>
<evidence type="ECO:0000259" key="3">
    <source>
        <dbReference type="Pfam" id="PF02638"/>
    </source>
</evidence>
<reference evidence="6" key="1">
    <citation type="submission" date="2018-05" db="EMBL/GenBank/DDBJ databases">
        <authorList>
            <person name="Nie L."/>
        </authorList>
    </citation>
    <scope>NUCLEOTIDE SEQUENCE [LARGE SCALE GENOMIC DNA]</scope>
    <source>
        <strain evidence="6">NL</strain>
    </source>
</reference>
<feature type="signal peptide" evidence="2">
    <location>
        <begin position="1"/>
        <end position="49"/>
    </location>
</feature>
<feature type="chain" id="PRO_5016308086" evidence="2">
    <location>
        <begin position="50"/>
        <end position="638"/>
    </location>
</feature>
<dbReference type="InterPro" id="IPR052177">
    <property type="entry name" value="Divisome_Glycosyl_Hydrolase"/>
</dbReference>
<dbReference type="GO" id="GO:0016787">
    <property type="term" value="F:hydrolase activity"/>
    <property type="evidence" value="ECO:0007669"/>
    <property type="project" value="UniProtKB-KW"/>
</dbReference>
<dbReference type="PANTHER" id="PTHR43405">
    <property type="entry name" value="GLYCOSYL HYDROLASE DIGH"/>
    <property type="match status" value="1"/>
</dbReference>
<comment type="caution">
    <text evidence="5">The sequence shown here is derived from an EMBL/GenBank/DDBJ whole genome shotgun (WGS) entry which is preliminary data.</text>
</comment>
<dbReference type="InterPro" id="IPR026444">
    <property type="entry name" value="Secre_tail"/>
</dbReference>
<protein>
    <submittedName>
        <fullName evidence="5">Glycoside hydrolase</fullName>
    </submittedName>
</protein>
<dbReference type="SUPFAM" id="SSF51445">
    <property type="entry name" value="(Trans)glycosidases"/>
    <property type="match status" value="1"/>
</dbReference>
<sequence>MLLSDKSAVFASPTSHPRSLMKHLYLMRRLRTAAGLLLAALLGTAGAHAQTAPPAPPKQEMRAVWVAHVFNLDWPRSKTLTPAQQRADFISLLDRHKANGINAVVVQIRASADAIYPSTLEPWSEWLTGTQGVGPQPAYDPLLFMIQEAHRRSMEFHAWINPYRAVTNANTSSIAAGHVSRLQPTWVVPFGTLRVLNPGLPAVRQYLTRVVMDVVRRYDVDGIHFDDYFYPAPQTGVVFDDDAAFAADPRGFAAKADWRRDNIDLFVHTVSDSIQAAKPWVKFGISPPGVWRNGTSVGGTATTAFQSYTDIFADSRKWLQQGWVDYLAPQVYWTSTTTAARYDLIVPWWNQQVLPAKPRHVYVGHAAYKVSATATDAFNQPTQIPSQLRLARQQSNVKGSLFYKSTELLANPLGVADSLRTNFYRHKALVPAMPWKDNVPPTTPVQAGIWDDSQGSGFVYLSWQPGPAAADGQRARWYVVYRYPRHAGPATAADLANPANIAAIQDSTRFRDIWRGNNPAYDYTITALDRLHNESAPVTSFTVLLPAKAAAATATLEPAFPNPFSESTQISFRLASASDVTVQVLDVTGRVVSRLTEGRLPAGPHSFTLSASTLPAGLYVVRLTAAGGTYQQKVLLTR</sequence>
<dbReference type="EMBL" id="QHKM01000010">
    <property type="protein sequence ID" value="RAK63192.1"/>
    <property type="molecule type" value="Genomic_DNA"/>
</dbReference>
<evidence type="ECO:0000313" key="6">
    <source>
        <dbReference type="Proteomes" id="UP000248553"/>
    </source>
</evidence>